<accession>A0A927JBZ8</accession>
<comment type="caution">
    <text evidence="1">The sequence shown here is derived from an EMBL/GenBank/DDBJ whole genome shotgun (WGS) entry which is preliminary data.</text>
</comment>
<evidence type="ECO:0000313" key="2">
    <source>
        <dbReference type="Proteomes" id="UP000642993"/>
    </source>
</evidence>
<keyword evidence="2" id="KW-1185">Reference proteome</keyword>
<dbReference type="EMBL" id="JACYWE010000004">
    <property type="protein sequence ID" value="MBD8506514.1"/>
    <property type="molecule type" value="Genomic_DNA"/>
</dbReference>
<name>A0A927JBZ8_9ACTN</name>
<dbReference type="RefSeq" id="WP_192038983.1">
    <property type="nucleotide sequence ID" value="NZ_JACYWE010000004.1"/>
</dbReference>
<protein>
    <submittedName>
        <fullName evidence="1">Uncharacterized protein</fullName>
    </submittedName>
</protein>
<proteinExistence type="predicted"/>
<reference evidence="1" key="1">
    <citation type="submission" date="2020-09" db="EMBL/GenBank/DDBJ databases">
        <title>Hoyosella lacisalsi sp. nov., a halotolerant actinobacterium isolated from soil of Lake Gudzhirganskoe.</title>
        <authorList>
            <person name="Yang Q."/>
            <person name="Guo P.Y."/>
            <person name="Liu S.W."/>
            <person name="Li F.N."/>
            <person name="Sun C.H."/>
        </authorList>
    </citation>
    <scope>NUCLEOTIDE SEQUENCE</scope>
    <source>
        <strain evidence="1">G463</strain>
    </source>
</reference>
<dbReference type="Proteomes" id="UP000642993">
    <property type="component" value="Unassembled WGS sequence"/>
</dbReference>
<organism evidence="1 2">
    <name type="scientific">Lolliginicoccus lacisalsi</name>
    <dbReference type="NCBI Taxonomy" id="2742202"/>
    <lineage>
        <taxon>Bacteria</taxon>
        <taxon>Bacillati</taxon>
        <taxon>Actinomycetota</taxon>
        <taxon>Actinomycetes</taxon>
        <taxon>Mycobacteriales</taxon>
        <taxon>Hoyosellaceae</taxon>
        <taxon>Lolliginicoccus</taxon>
    </lineage>
</organism>
<sequence>MSTLPSSLRPVIAPPRAMIAGVAAAFLIASCSSGSSSPEADATYNEVCAEVNTYLAQIEETYRELDMGEMDRRAEAEEFVRFAQEDFTDLVDAALEAAGEDAPDDAAEIETWESMSEEEREACERAAIDAAEGRC</sequence>
<dbReference type="AlphaFoldDB" id="A0A927JBZ8"/>
<evidence type="ECO:0000313" key="1">
    <source>
        <dbReference type="EMBL" id="MBD8506514.1"/>
    </source>
</evidence>
<gene>
    <name evidence="1" type="ORF">HT102_08455</name>
</gene>